<keyword evidence="4" id="KW-0808">Transferase</keyword>
<feature type="domain" description="Double zinc ribbon" evidence="3">
    <location>
        <begin position="4"/>
        <end position="55"/>
    </location>
</feature>
<evidence type="ECO:0000259" key="2">
    <source>
        <dbReference type="Pfam" id="PF00156"/>
    </source>
</evidence>
<dbReference type="Gene3D" id="3.40.50.2020">
    <property type="match status" value="1"/>
</dbReference>
<sequence length="242" mass="27089">MENLLKYLFPPKCVFCGNEGEIFCSTCLAECSLLPTQYCLLCDLPSESGYIHKRCAERMKVSVPTRLLSVYSYSGKVRDCIKFSKYGAKQFLSLRQLCREAVGVYDEMWGVLATDLCLPIPSSPKKLSSRGFNQANMIAEEFSAKFKLSLNKNLLIRVRNTEAQHTQNREGRRENVKGSFAVTNPIEIKGRRVMLVDDISTTGATFLESAKVLYAAGAAEVQCFALSKREKVCYNGAAYDHT</sequence>
<dbReference type="InterPro" id="IPR000836">
    <property type="entry name" value="PRTase_dom"/>
</dbReference>
<dbReference type="AlphaFoldDB" id="A0A0G0YFI8"/>
<feature type="domain" description="Phosphoribosyltransferase" evidence="2">
    <location>
        <begin position="138"/>
        <end position="228"/>
    </location>
</feature>
<dbReference type="InterPro" id="IPR044005">
    <property type="entry name" value="DZR_2"/>
</dbReference>
<comment type="caution">
    <text evidence="4">The sequence shown here is derived from an EMBL/GenBank/DDBJ whole genome shotgun (WGS) entry which is preliminary data.</text>
</comment>
<evidence type="ECO:0000259" key="3">
    <source>
        <dbReference type="Pfam" id="PF18912"/>
    </source>
</evidence>
<dbReference type="InterPro" id="IPR051910">
    <property type="entry name" value="ComF/GntX_DNA_util-trans"/>
</dbReference>
<dbReference type="CDD" id="cd06223">
    <property type="entry name" value="PRTases_typeI"/>
    <property type="match status" value="1"/>
</dbReference>
<reference evidence="4 5" key="1">
    <citation type="journal article" date="2015" name="Nature">
        <title>rRNA introns, odd ribosomes, and small enigmatic genomes across a large radiation of phyla.</title>
        <authorList>
            <person name="Brown C.T."/>
            <person name="Hug L.A."/>
            <person name="Thomas B.C."/>
            <person name="Sharon I."/>
            <person name="Castelle C.J."/>
            <person name="Singh A."/>
            <person name="Wilkins M.J."/>
            <person name="Williams K.H."/>
            <person name="Banfield J.F."/>
        </authorList>
    </citation>
    <scope>NUCLEOTIDE SEQUENCE [LARGE SCALE GENOMIC DNA]</scope>
</reference>
<dbReference type="InterPro" id="IPR029057">
    <property type="entry name" value="PRTase-like"/>
</dbReference>
<dbReference type="PANTHER" id="PTHR47505:SF1">
    <property type="entry name" value="DNA UTILIZATION PROTEIN YHGH"/>
    <property type="match status" value="1"/>
</dbReference>
<dbReference type="Pfam" id="PF00156">
    <property type="entry name" value="Pribosyltran"/>
    <property type="match status" value="1"/>
</dbReference>
<evidence type="ECO:0000313" key="5">
    <source>
        <dbReference type="Proteomes" id="UP000033847"/>
    </source>
</evidence>
<dbReference type="Pfam" id="PF18912">
    <property type="entry name" value="DZR_2"/>
    <property type="match status" value="1"/>
</dbReference>
<dbReference type="GO" id="GO:0016757">
    <property type="term" value="F:glycosyltransferase activity"/>
    <property type="evidence" value="ECO:0007669"/>
    <property type="project" value="UniProtKB-KW"/>
</dbReference>
<gene>
    <name evidence="4" type="ORF">UV00_C0037G0004</name>
</gene>
<name>A0A0G0YFI8_UNCKA</name>
<accession>A0A0G0YFI8</accession>
<evidence type="ECO:0000256" key="1">
    <source>
        <dbReference type="ARBA" id="ARBA00008007"/>
    </source>
</evidence>
<proteinExistence type="inferred from homology"/>
<dbReference type="Proteomes" id="UP000033847">
    <property type="component" value="Unassembled WGS sequence"/>
</dbReference>
<organism evidence="4 5">
    <name type="scientific">candidate division WWE3 bacterium GW2011_GWF1_42_14</name>
    <dbReference type="NCBI Taxonomy" id="1619138"/>
    <lineage>
        <taxon>Bacteria</taxon>
        <taxon>Katanobacteria</taxon>
    </lineage>
</organism>
<dbReference type="EMBL" id="LCCU01000037">
    <property type="protein sequence ID" value="KKS35482.1"/>
    <property type="molecule type" value="Genomic_DNA"/>
</dbReference>
<comment type="similarity">
    <text evidence="1">Belongs to the ComF/GntX family.</text>
</comment>
<keyword evidence="4" id="KW-0328">Glycosyltransferase</keyword>
<dbReference type="PANTHER" id="PTHR47505">
    <property type="entry name" value="DNA UTILIZATION PROTEIN YHGH"/>
    <property type="match status" value="1"/>
</dbReference>
<evidence type="ECO:0000313" key="4">
    <source>
        <dbReference type="EMBL" id="KKS35482.1"/>
    </source>
</evidence>
<dbReference type="SUPFAM" id="SSF53271">
    <property type="entry name" value="PRTase-like"/>
    <property type="match status" value="1"/>
</dbReference>
<protein>
    <submittedName>
        <fullName evidence="4">Amidophosphoribosyltransferase-like protein</fullName>
    </submittedName>
</protein>